<accession>A0A1Y2FYX6</accession>
<sequence>DFHQRVYAIVRQIPEGRVCSYGTIAKLLHHPRHSRMVGQALKLLPRAYASPHLPLPPQPEGAEEDPNAVLPAPPPNPEWVPWHRVVSSSGVISPRGNVGAVRRQGEYLEAEGVEV</sequence>
<proteinExistence type="predicted"/>
<dbReference type="InParanoid" id="A0A1Y2FYX6"/>
<feature type="non-terminal residue" evidence="4">
    <location>
        <position position="1"/>
    </location>
</feature>
<reference evidence="4 5" key="1">
    <citation type="submission" date="2016-07" db="EMBL/GenBank/DDBJ databases">
        <title>Pervasive Adenine N6-methylation of Active Genes in Fungi.</title>
        <authorList>
            <consortium name="DOE Joint Genome Institute"/>
            <person name="Mondo S.J."/>
            <person name="Dannebaum R.O."/>
            <person name="Kuo R.C."/>
            <person name="Labutti K."/>
            <person name="Haridas S."/>
            <person name="Kuo A."/>
            <person name="Salamov A."/>
            <person name="Ahrendt S.R."/>
            <person name="Lipzen A."/>
            <person name="Sullivan W."/>
            <person name="Andreopoulos W.B."/>
            <person name="Clum A."/>
            <person name="Lindquist E."/>
            <person name="Daum C."/>
            <person name="Ramamoorthy G.K."/>
            <person name="Gryganskyi A."/>
            <person name="Culley D."/>
            <person name="Magnuson J.K."/>
            <person name="James T.Y."/>
            <person name="O'Malley M.A."/>
            <person name="Stajich J.E."/>
            <person name="Spatafora J.W."/>
            <person name="Visel A."/>
            <person name="Grigoriev I.V."/>
        </authorList>
    </citation>
    <scope>NUCLEOTIDE SEQUENCE [LARGE SCALE GENOMIC DNA]</scope>
    <source>
        <strain evidence="4 5">62-1032</strain>
    </source>
</reference>
<dbReference type="InterPro" id="IPR014048">
    <property type="entry name" value="MethylDNA_cys_MeTrfase_DNA-bd"/>
</dbReference>
<dbReference type="EMBL" id="MCGR01000006">
    <property type="protein sequence ID" value="ORY89316.1"/>
    <property type="molecule type" value="Genomic_DNA"/>
</dbReference>
<dbReference type="InterPro" id="IPR036388">
    <property type="entry name" value="WH-like_DNA-bd_sf"/>
</dbReference>
<evidence type="ECO:0000256" key="2">
    <source>
        <dbReference type="SAM" id="MobiDB-lite"/>
    </source>
</evidence>
<dbReference type="InterPro" id="IPR052520">
    <property type="entry name" value="ATL_DNA_repair"/>
</dbReference>
<dbReference type="STRING" id="106004.A0A1Y2FYX6"/>
<dbReference type="GO" id="GO:0006281">
    <property type="term" value="P:DNA repair"/>
    <property type="evidence" value="ECO:0007669"/>
    <property type="project" value="InterPro"/>
</dbReference>
<dbReference type="PANTHER" id="PTHR42942:SF1">
    <property type="entry name" value="ALKYLTRANSFERASE-LIKE PROTEIN 1"/>
    <property type="match status" value="1"/>
</dbReference>
<evidence type="ECO:0000256" key="1">
    <source>
        <dbReference type="ARBA" id="ARBA00022763"/>
    </source>
</evidence>
<dbReference type="OrthoDB" id="2548197at2759"/>
<dbReference type="CDD" id="cd06445">
    <property type="entry name" value="ATase"/>
    <property type="match status" value="1"/>
</dbReference>
<feature type="non-terminal residue" evidence="4">
    <location>
        <position position="115"/>
    </location>
</feature>
<dbReference type="Pfam" id="PF01035">
    <property type="entry name" value="DNA_binding_1"/>
    <property type="match status" value="1"/>
</dbReference>
<dbReference type="Gene3D" id="1.10.10.10">
    <property type="entry name" value="Winged helix-like DNA-binding domain superfamily/Winged helix DNA-binding domain"/>
    <property type="match status" value="1"/>
</dbReference>
<keyword evidence="5" id="KW-1185">Reference proteome</keyword>
<protein>
    <recommendedName>
        <fullName evidence="3">Methylated-DNA-[protein]-cysteine S-methyltransferase DNA binding domain-containing protein</fullName>
    </recommendedName>
</protein>
<feature type="region of interest" description="Disordered" evidence="2">
    <location>
        <begin position="51"/>
        <end position="74"/>
    </location>
</feature>
<evidence type="ECO:0000313" key="5">
    <source>
        <dbReference type="Proteomes" id="UP000193467"/>
    </source>
</evidence>
<evidence type="ECO:0000259" key="3">
    <source>
        <dbReference type="Pfam" id="PF01035"/>
    </source>
</evidence>
<organism evidence="4 5">
    <name type="scientific">Leucosporidium creatinivorum</name>
    <dbReference type="NCBI Taxonomy" id="106004"/>
    <lineage>
        <taxon>Eukaryota</taxon>
        <taxon>Fungi</taxon>
        <taxon>Dikarya</taxon>
        <taxon>Basidiomycota</taxon>
        <taxon>Pucciniomycotina</taxon>
        <taxon>Microbotryomycetes</taxon>
        <taxon>Leucosporidiales</taxon>
        <taxon>Leucosporidium</taxon>
    </lineage>
</organism>
<name>A0A1Y2FYX6_9BASI</name>
<keyword evidence="1" id="KW-0227">DNA damage</keyword>
<dbReference type="SUPFAM" id="SSF46767">
    <property type="entry name" value="Methylated DNA-protein cysteine methyltransferase, C-terminal domain"/>
    <property type="match status" value="2"/>
</dbReference>
<feature type="domain" description="Methylated-DNA-[protein]-cysteine S-methyltransferase DNA binding" evidence="3">
    <location>
        <begin position="1"/>
        <end position="51"/>
    </location>
</feature>
<dbReference type="PANTHER" id="PTHR42942">
    <property type="entry name" value="6-O-METHYLGUANINE DNA METHYLTRANSFERASE"/>
    <property type="match status" value="1"/>
</dbReference>
<dbReference type="InterPro" id="IPR036217">
    <property type="entry name" value="MethylDNA_cys_MeTrfase_DNAb"/>
</dbReference>
<dbReference type="GO" id="GO:0003824">
    <property type="term" value="F:catalytic activity"/>
    <property type="evidence" value="ECO:0007669"/>
    <property type="project" value="InterPro"/>
</dbReference>
<dbReference type="AlphaFoldDB" id="A0A1Y2FYX6"/>
<gene>
    <name evidence="4" type="ORF">BCR35DRAFT_253289</name>
</gene>
<dbReference type="Proteomes" id="UP000193467">
    <property type="component" value="Unassembled WGS sequence"/>
</dbReference>
<comment type="caution">
    <text evidence="4">The sequence shown here is derived from an EMBL/GenBank/DDBJ whole genome shotgun (WGS) entry which is preliminary data.</text>
</comment>
<evidence type="ECO:0000313" key="4">
    <source>
        <dbReference type="EMBL" id="ORY89316.1"/>
    </source>
</evidence>